<accession>A0A9N9IFZ9</accession>
<dbReference type="AlphaFoldDB" id="A0A9N9IFZ9"/>
<organism evidence="2 3">
    <name type="scientific">Funneliformis mosseae</name>
    <name type="common">Endomycorrhizal fungus</name>
    <name type="synonym">Glomus mosseae</name>
    <dbReference type="NCBI Taxonomy" id="27381"/>
    <lineage>
        <taxon>Eukaryota</taxon>
        <taxon>Fungi</taxon>
        <taxon>Fungi incertae sedis</taxon>
        <taxon>Mucoromycota</taxon>
        <taxon>Glomeromycotina</taxon>
        <taxon>Glomeromycetes</taxon>
        <taxon>Glomerales</taxon>
        <taxon>Glomeraceae</taxon>
        <taxon>Funneliformis</taxon>
    </lineage>
</organism>
<gene>
    <name evidence="2" type="ORF">FMOSSE_LOCUS15796</name>
</gene>
<name>A0A9N9IFZ9_FUNMO</name>
<sequence length="51" mass="5695">MSYIDYRTHPNNNSGPEKWNQDDDFDVDLIEVEPFDTESNGDGGIGSSKGM</sequence>
<keyword evidence="3" id="KW-1185">Reference proteome</keyword>
<evidence type="ECO:0000256" key="1">
    <source>
        <dbReference type="SAM" id="MobiDB-lite"/>
    </source>
</evidence>
<proteinExistence type="predicted"/>
<dbReference type="Proteomes" id="UP000789375">
    <property type="component" value="Unassembled WGS sequence"/>
</dbReference>
<evidence type="ECO:0000313" key="2">
    <source>
        <dbReference type="EMBL" id="CAG8734133.1"/>
    </source>
</evidence>
<dbReference type="EMBL" id="CAJVPP010017966">
    <property type="protein sequence ID" value="CAG8734133.1"/>
    <property type="molecule type" value="Genomic_DNA"/>
</dbReference>
<feature type="non-terminal residue" evidence="2">
    <location>
        <position position="51"/>
    </location>
</feature>
<reference evidence="2" key="1">
    <citation type="submission" date="2021-06" db="EMBL/GenBank/DDBJ databases">
        <authorList>
            <person name="Kallberg Y."/>
            <person name="Tangrot J."/>
            <person name="Rosling A."/>
        </authorList>
    </citation>
    <scope>NUCLEOTIDE SEQUENCE</scope>
    <source>
        <strain evidence="2">87-6 pot B 2015</strain>
    </source>
</reference>
<evidence type="ECO:0000313" key="3">
    <source>
        <dbReference type="Proteomes" id="UP000789375"/>
    </source>
</evidence>
<feature type="region of interest" description="Disordered" evidence="1">
    <location>
        <begin position="1"/>
        <end position="22"/>
    </location>
</feature>
<protein>
    <submittedName>
        <fullName evidence="2">14081_t:CDS:1</fullName>
    </submittedName>
</protein>
<comment type="caution">
    <text evidence="2">The sequence shown here is derived from an EMBL/GenBank/DDBJ whole genome shotgun (WGS) entry which is preliminary data.</text>
</comment>